<feature type="region of interest" description="Disordered" evidence="1">
    <location>
        <begin position="277"/>
        <end position="300"/>
    </location>
</feature>
<dbReference type="PANTHER" id="PTHR46844">
    <property type="entry name" value="SLR5058 PROTEIN"/>
    <property type="match status" value="1"/>
</dbReference>
<organism evidence="3 4">
    <name type="scientific">Streptomyces ipomoeae 91-03</name>
    <dbReference type="NCBI Taxonomy" id="698759"/>
    <lineage>
        <taxon>Bacteria</taxon>
        <taxon>Bacillati</taxon>
        <taxon>Actinomycetota</taxon>
        <taxon>Actinomycetes</taxon>
        <taxon>Kitasatosporales</taxon>
        <taxon>Streptomycetaceae</taxon>
        <taxon>Streptomyces</taxon>
    </lineage>
</organism>
<dbReference type="Gene3D" id="3.40.50.300">
    <property type="entry name" value="P-loop containing nucleotide triphosphate hydrolases"/>
    <property type="match status" value="1"/>
</dbReference>
<feature type="domain" description="NACHT" evidence="2">
    <location>
        <begin position="311"/>
        <end position="479"/>
    </location>
</feature>
<keyword evidence="4" id="KW-1185">Reference proteome</keyword>
<dbReference type="EMBL" id="AEJC01000293">
    <property type="protein sequence ID" value="EKX65422.1"/>
    <property type="molecule type" value="Genomic_DNA"/>
</dbReference>
<dbReference type="PANTHER" id="PTHR46844:SF1">
    <property type="entry name" value="SLR5058 PROTEIN"/>
    <property type="match status" value="1"/>
</dbReference>
<dbReference type="Pfam" id="PF05729">
    <property type="entry name" value="NACHT"/>
    <property type="match status" value="1"/>
</dbReference>
<dbReference type="PATRIC" id="fig|698759.3.peg.3933"/>
<evidence type="ECO:0000259" key="2">
    <source>
        <dbReference type="Pfam" id="PF05729"/>
    </source>
</evidence>
<protein>
    <recommendedName>
        <fullName evidence="2">NACHT domain-containing protein</fullName>
    </recommendedName>
</protein>
<accession>L1KXS6</accession>
<dbReference type="InterPro" id="IPR009003">
    <property type="entry name" value="Peptidase_S1_PA"/>
</dbReference>
<name>L1KXS6_9ACTN</name>
<proteinExistence type="predicted"/>
<dbReference type="InterPro" id="IPR027417">
    <property type="entry name" value="P-loop_NTPase"/>
</dbReference>
<reference evidence="3 4" key="1">
    <citation type="submission" date="2012-11" db="EMBL/GenBank/DDBJ databases">
        <authorList>
            <person name="Huguet-Tapia J.C."/>
            <person name="Durkin A.S."/>
            <person name="Pettis G.S."/>
            <person name="Badger J.H."/>
        </authorList>
    </citation>
    <scope>NUCLEOTIDE SEQUENCE [LARGE SCALE GENOMIC DNA]</scope>
    <source>
        <strain evidence="3 4">91-03</strain>
    </source>
</reference>
<gene>
    <name evidence="3" type="ORF">STRIP9103_05456</name>
</gene>
<comment type="caution">
    <text evidence="3">The sequence shown here is derived from an EMBL/GenBank/DDBJ whole genome shotgun (WGS) entry which is preliminary data.</text>
</comment>
<dbReference type="Proteomes" id="UP000010411">
    <property type="component" value="Unassembled WGS sequence"/>
</dbReference>
<evidence type="ECO:0000313" key="3">
    <source>
        <dbReference type="EMBL" id="EKX65422.1"/>
    </source>
</evidence>
<evidence type="ECO:0000313" key="4">
    <source>
        <dbReference type="Proteomes" id="UP000010411"/>
    </source>
</evidence>
<evidence type="ECO:0000256" key="1">
    <source>
        <dbReference type="SAM" id="MobiDB-lite"/>
    </source>
</evidence>
<dbReference type="InterPro" id="IPR007111">
    <property type="entry name" value="NACHT_NTPase"/>
</dbReference>
<dbReference type="SUPFAM" id="SSF52540">
    <property type="entry name" value="P-loop containing nucleoside triphosphate hydrolases"/>
    <property type="match status" value="1"/>
</dbReference>
<dbReference type="SUPFAM" id="SSF50494">
    <property type="entry name" value="Trypsin-like serine proteases"/>
    <property type="match status" value="1"/>
</dbReference>
<sequence length="1584" mass="173041">MMEADEPLWNAFVTVLANDGHIIGGGIYAHCGDPERPTLLTCAHVVNLALGRNEFTVESPSQAEVTLEFPAVPGVRIKARVGRWWPASGLTDPNTPPVRGRDGRWAADIAELKPMMPLPTELQPVPLAVPELGDTLWAWRGNGDPRTIVRLRANGAAGEWLVLEAPPTGFAVQPGYSGGPLWDRKRAAVVGLMVSAHERVAYSNMTTAVPIRQSYGIRSDVLRERLLGKQDPRGRLDPRIWRLLKAQQQAAVSFPYRSVGLHRDDLTQVYVRQQLAANAEPQDRSHTAQEAAQAEDERPPRTVEDFLARFRHVLVVGSPGTGKSTLTLQLSAELVRIPGLRQGQATHLVPIRVPARDLANRPEGELTAAISASARAAVSARLHIDIGEDLCVRPAGELAWLLIIDGLDEVEDATARADLSDRLRRFMDIETKHRLLITTRQLPSRESTRWQARRDLGRCEIEPFERGQRRDFVRRWFRNQPSLADDFLTQISTARLEEVVSVPLLATVAAIVFEERAGQPLPQTAFALYQRFVSHLYESRLEQLTTNLRARLAGWAEADHIMERLVTGRIDLLEHSAAAWLRGAEILPAALEWLRTANSQPYPQPTDWPDVVAAVLTSTGLVIHDGTNLTFVHRSFAEHLASAGAARRLPARFDADNPKWWHTLRGALTGGRPQDHEVVLHRALLSDTGDLLDWLLAGDDKARELGARLIFEGVPSTPAQHEALTETLNYWVSRVRRSDMWLDQLVRVIDTVRIAPDPVADLLVDMLDGSRHPLELRDAAIRALLRAGSATSEAVRALVAIMDERPLTGAQRVRAAEMLMDLGAEARAAARAGLLRISGERNWVNSGVRERATKLIEEIDASAPSREAQGVQAPRNGADLGSSEAWAYSTLVPGNRPAARPGALAEWNNIVQTYEPVALDLGATEPLGPRGTVGLNGSVSATADRRESGTRGHVLYPKVRAALGLPQVGTLDPATTAAAVYSAIWAAITAPGPPGADRDPLLPQDVILHPGVNITSGQSPAGPDLSEEQWDAVARWLCAHPEAHVPATTEVSFDVREVIASATPSRVHALAAALIHGPQSTARRAYELLARRILSQTAIEVPLQLLRIATEGARLPVNQATAEPVVAAICAKLRQSEYRHTSALVRTARTMGSDLFAARLVSDRSSDPRGTVRALLSLSDDHVPDAIRFLAAQVHGPLGGFSEWCAAIRLLRRLPQATSPVVRLVREVIEAAHDPEQILELCRVLIDYSALDAATEYLLELAQDASAETEERRKAIELLPRGEGHEECADRAHVVMAELTADASPAERVTLAETLRHIDPRGCRSATTLISSTLDDVTLPSGARRQALALLAVLGPDVRRQLVADLEKLHARPTDSDADRLTILRSVSEWGPDLHRAAQGIWERLAQRRTGIERVAMAAELHKWGWTSESRSSRLLTRIARSAGEEPRVRVAAAHALLRHGAGMSRTSGEVLHQLVSKSQISPALALQTARDLAATGGLLEARRVLSELILDAKVPDSLRYKAATVLLMVDLTCSPGTLATLRHMTTDRSLSEHTRNWATYAVDCARGGIHTPDGPPPGSWLRS</sequence>